<protein>
    <submittedName>
        <fullName evidence="2">Uncharacterized protein</fullName>
    </submittedName>
</protein>
<sequence>MVASSRTSNLGNNTGAKNTKGGRYIDTNAPSYEMAADMHVAGAANTAADANLRKITSPNATGTKFSTASPTNSSLEPLLSSGKPRQKM</sequence>
<keyword evidence="3" id="KW-1185">Reference proteome</keyword>
<feature type="region of interest" description="Disordered" evidence="1">
    <location>
        <begin position="1"/>
        <end position="24"/>
    </location>
</feature>
<evidence type="ECO:0000313" key="2">
    <source>
        <dbReference type="EMBL" id="OWZ09202.1"/>
    </source>
</evidence>
<reference evidence="3" key="1">
    <citation type="submission" date="2017-03" db="EMBL/GenBank/DDBJ databases">
        <title>Phytopthora megakarya and P. palmivora, two closely related causual agents of cacao black pod achieved similar genome size and gene model numbers by different mechanisms.</title>
        <authorList>
            <person name="Ali S."/>
            <person name="Shao J."/>
            <person name="Larry D.J."/>
            <person name="Kronmiller B."/>
            <person name="Shen D."/>
            <person name="Strem M.D."/>
            <person name="Melnick R.L."/>
            <person name="Guiltinan M.J."/>
            <person name="Tyler B.M."/>
            <person name="Meinhardt L.W."/>
            <person name="Bailey B.A."/>
        </authorList>
    </citation>
    <scope>NUCLEOTIDE SEQUENCE [LARGE SCALE GENOMIC DNA]</scope>
    <source>
        <strain evidence="3">zdho120</strain>
    </source>
</reference>
<proteinExistence type="predicted"/>
<dbReference type="AlphaFoldDB" id="A0A225VV25"/>
<feature type="compositionally biased region" description="Polar residues" evidence="1">
    <location>
        <begin position="55"/>
        <end position="75"/>
    </location>
</feature>
<accession>A0A225VV25</accession>
<name>A0A225VV25_9STRA</name>
<feature type="compositionally biased region" description="Low complexity" evidence="1">
    <location>
        <begin position="9"/>
        <end position="22"/>
    </location>
</feature>
<feature type="region of interest" description="Disordered" evidence="1">
    <location>
        <begin position="55"/>
        <end position="88"/>
    </location>
</feature>
<evidence type="ECO:0000313" key="3">
    <source>
        <dbReference type="Proteomes" id="UP000198211"/>
    </source>
</evidence>
<dbReference type="Proteomes" id="UP000198211">
    <property type="component" value="Unassembled WGS sequence"/>
</dbReference>
<evidence type="ECO:0000256" key="1">
    <source>
        <dbReference type="SAM" id="MobiDB-lite"/>
    </source>
</evidence>
<gene>
    <name evidence="2" type="ORF">PHMEG_00018131</name>
</gene>
<dbReference type="EMBL" id="NBNE01002876">
    <property type="protein sequence ID" value="OWZ09202.1"/>
    <property type="molecule type" value="Genomic_DNA"/>
</dbReference>
<organism evidence="2 3">
    <name type="scientific">Phytophthora megakarya</name>
    <dbReference type="NCBI Taxonomy" id="4795"/>
    <lineage>
        <taxon>Eukaryota</taxon>
        <taxon>Sar</taxon>
        <taxon>Stramenopiles</taxon>
        <taxon>Oomycota</taxon>
        <taxon>Peronosporomycetes</taxon>
        <taxon>Peronosporales</taxon>
        <taxon>Peronosporaceae</taxon>
        <taxon>Phytophthora</taxon>
    </lineage>
</organism>
<comment type="caution">
    <text evidence="2">The sequence shown here is derived from an EMBL/GenBank/DDBJ whole genome shotgun (WGS) entry which is preliminary data.</text>
</comment>